<gene>
    <name evidence="4" type="ORF">GCM10010389_24730</name>
</gene>
<organism evidence="4 5">
    <name type="scientific">Streptomyces echinoruber</name>
    <dbReference type="NCBI Taxonomy" id="68898"/>
    <lineage>
        <taxon>Bacteria</taxon>
        <taxon>Bacillati</taxon>
        <taxon>Actinomycetota</taxon>
        <taxon>Actinomycetes</taxon>
        <taxon>Kitasatosporales</taxon>
        <taxon>Streptomycetaceae</taxon>
        <taxon>Streptomyces</taxon>
    </lineage>
</organism>
<feature type="signal peptide" evidence="2">
    <location>
        <begin position="1"/>
        <end position="25"/>
    </location>
</feature>
<dbReference type="RefSeq" id="WP_190057433.1">
    <property type="nucleotide sequence ID" value="NZ_BMWH01000007.1"/>
</dbReference>
<keyword evidence="5" id="KW-1185">Reference proteome</keyword>
<evidence type="ECO:0000256" key="1">
    <source>
        <dbReference type="SAM" id="MobiDB-lite"/>
    </source>
</evidence>
<dbReference type="AlphaFoldDB" id="A0A918R5D8"/>
<feature type="compositionally biased region" description="Polar residues" evidence="1">
    <location>
        <begin position="148"/>
        <end position="157"/>
    </location>
</feature>
<dbReference type="Proteomes" id="UP000623010">
    <property type="component" value="Unassembled WGS sequence"/>
</dbReference>
<proteinExistence type="predicted"/>
<dbReference type="PROSITE" id="PS51257">
    <property type="entry name" value="PROKAR_LIPOPROTEIN"/>
    <property type="match status" value="1"/>
</dbReference>
<keyword evidence="2" id="KW-0732">Signal</keyword>
<protein>
    <recommendedName>
        <fullName evidence="3">DUF4232 domain-containing protein</fullName>
    </recommendedName>
</protein>
<reference evidence="4" key="2">
    <citation type="submission" date="2020-09" db="EMBL/GenBank/DDBJ databases">
        <authorList>
            <person name="Sun Q."/>
            <person name="Ohkuma M."/>
        </authorList>
    </citation>
    <scope>NUCLEOTIDE SEQUENCE</scope>
    <source>
        <strain evidence="4">JCM 5016</strain>
    </source>
</reference>
<dbReference type="Pfam" id="PF14016">
    <property type="entry name" value="DUF4232"/>
    <property type="match status" value="1"/>
</dbReference>
<name>A0A918R5D8_9ACTN</name>
<sequence>MRTFPITLTVTALASALLLTGCGSGGDGGGSGEKNTGSGSKNAGAAACRLSDIGLRVGPANAAPVAGDTGNVPVTLTNRGSTCTLQGFPGVRLTAGSTSVSVPSEKGAQPQKLTLPENGTASFTLTYVRGGASGAGSLAARTLTISLPGSGAHQSHPWSYGPVALKSGGTPDATVSAFQQAGD</sequence>
<comment type="caution">
    <text evidence="4">The sequence shown here is derived from an EMBL/GenBank/DDBJ whole genome shotgun (WGS) entry which is preliminary data.</text>
</comment>
<dbReference type="EMBL" id="BMWH01000007">
    <property type="protein sequence ID" value="GGZ85504.1"/>
    <property type="molecule type" value="Genomic_DNA"/>
</dbReference>
<reference evidence="4" key="1">
    <citation type="journal article" date="2014" name="Int. J. Syst. Evol. Microbiol.">
        <title>Complete genome sequence of Corynebacterium casei LMG S-19264T (=DSM 44701T), isolated from a smear-ripened cheese.</title>
        <authorList>
            <consortium name="US DOE Joint Genome Institute (JGI-PGF)"/>
            <person name="Walter F."/>
            <person name="Albersmeier A."/>
            <person name="Kalinowski J."/>
            <person name="Ruckert C."/>
        </authorList>
    </citation>
    <scope>NUCLEOTIDE SEQUENCE</scope>
    <source>
        <strain evidence="4">JCM 5016</strain>
    </source>
</reference>
<feature type="region of interest" description="Disordered" evidence="1">
    <location>
        <begin position="148"/>
        <end position="183"/>
    </location>
</feature>
<evidence type="ECO:0000313" key="4">
    <source>
        <dbReference type="EMBL" id="GGZ85504.1"/>
    </source>
</evidence>
<feature type="chain" id="PRO_5039443878" description="DUF4232 domain-containing protein" evidence="2">
    <location>
        <begin position="26"/>
        <end position="183"/>
    </location>
</feature>
<dbReference type="InterPro" id="IPR025326">
    <property type="entry name" value="DUF4232"/>
</dbReference>
<evidence type="ECO:0000313" key="5">
    <source>
        <dbReference type="Proteomes" id="UP000623010"/>
    </source>
</evidence>
<evidence type="ECO:0000256" key="2">
    <source>
        <dbReference type="SAM" id="SignalP"/>
    </source>
</evidence>
<accession>A0A918R5D8</accession>
<evidence type="ECO:0000259" key="3">
    <source>
        <dbReference type="Pfam" id="PF14016"/>
    </source>
</evidence>
<feature type="domain" description="DUF4232" evidence="3">
    <location>
        <begin position="48"/>
        <end position="179"/>
    </location>
</feature>